<name>A0A7T8KBH0_CALRO</name>
<dbReference type="AlphaFoldDB" id="A0A7T8KBH0"/>
<sequence length="106" mass="12166">MSRLGFFDYNNNSNKNRGSSYQRRKVQLNPNDNPDVLAHNSEDDELEYDHWPGQIDLVSVMTTSSVTTKEEDDAESELDDLNLQSMIDSSSSLNDGQINDNFEYPW</sequence>
<organism evidence="2 3">
    <name type="scientific">Caligus rogercresseyi</name>
    <name type="common">Sea louse</name>
    <dbReference type="NCBI Taxonomy" id="217165"/>
    <lineage>
        <taxon>Eukaryota</taxon>
        <taxon>Metazoa</taxon>
        <taxon>Ecdysozoa</taxon>
        <taxon>Arthropoda</taxon>
        <taxon>Crustacea</taxon>
        <taxon>Multicrustacea</taxon>
        <taxon>Hexanauplia</taxon>
        <taxon>Copepoda</taxon>
        <taxon>Siphonostomatoida</taxon>
        <taxon>Caligidae</taxon>
        <taxon>Caligus</taxon>
    </lineage>
</organism>
<reference evidence="3" key="1">
    <citation type="submission" date="2021-01" db="EMBL/GenBank/DDBJ databases">
        <title>Caligus Genome Assembly.</title>
        <authorList>
            <person name="Gallardo-Escarate C."/>
        </authorList>
    </citation>
    <scope>NUCLEOTIDE SEQUENCE [LARGE SCALE GENOMIC DNA]</scope>
</reference>
<feature type="region of interest" description="Disordered" evidence="1">
    <location>
        <begin position="87"/>
        <end position="106"/>
    </location>
</feature>
<protein>
    <submittedName>
        <fullName evidence="2">Uncharacterized protein</fullName>
    </submittedName>
</protein>
<evidence type="ECO:0000313" key="3">
    <source>
        <dbReference type="Proteomes" id="UP000595437"/>
    </source>
</evidence>
<feature type="region of interest" description="Disordered" evidence="1">
    <location>
        <begin position="1"/>
        <end position="34"/>
    </location>
</feature>
<accession>A0A7T8KBH0</accession>
<dbReference type="EMBL" id="CP045892">
    <property type="protein sequence ID" value="QQP52842.1"/>
    <property type="molecule type" value="Genomic_DNA"/>
</dbReference>
<evidence type="ECO:0000256" key="1">
    <source>
        <dbReference type="SAM" id="MobiDB-lite"/>
    </source>
</evidence>
<gene>
    <name evidence="2" type="ORF">FKW44_005114</name>
</gene>
<proteinExistence type="predicted"/>
<evidence type="ECO:0000313" key="2">
    <source>
        <dbReference type="EMBL" id="QQP52842.1"/>
    </source>
</evidence>
<dbReference type="Proteomes" id="UP000595437">
    <property type="component" value="Chromosome 3"/>
</dbReference>
<keyword evidence="3" id="KW-1185">Reference proteome</keyword>
<feature type="compositionally biased region" description="Polar residues" evidence="1">
    <location>
        <begin position="9"/>
        <end position="21"/>
    </location>
</feature>
<feature type="compositionally biased region" description="Polar residues" evidence="1">
    <location>
        <begin position="87"/>
        <end position="100"/>
    </location>
</feature>